<evidence type="ECO:0000313" key="3">
    <source>
        <dbReference type="Proteomes" id="UP000279089"/>
    </source>
</evidence>
<accession>A0A3N4M6T3</accession>
<proteinExistence type="predicted"/>
<feature type="domain" description="Contractile injection system tube protein N-terminal" evidence="1">
    <location>
        <begin position="10"/>
        <end position="190"/>
    </location>
</feature>
<comment type="caution">
    <text evidence="2">The sequence shown here is derived from an EMBL/GenBank/DDBJ whole genome shotgun (WGS) entry which is preliminary data.</text>
</comment>
<dbReference type="Proteomes" id="UP000279089">
    <property type="component" value="Unassembled WGS sequence"/>
</dbReference>
<evidence type="ECO:0000259" key="1">
    <source>
        <dbReference type="Pfam" id="PF19266"/>
    </source>
</evidence>
<name>A0A3N4M6T3_9BACT</name>
<dbReference type="AlphaFoldDB" id="A0A3N4M6T3"/>
<sequence>MFDSLFGTGKLEKMIIVAFLPPQNAGDAPVLSVADEDKYSVQVNPDNYTINYQVNYDRAPAPGNSASEAKYVSTSPPALEFTFLFDGTGVIPPPAGPLDNVPIAGAVAGLFSGEEPYDVTKELQKFAKVVYTFDSSGHSPRRVQLTWGKLVFEGVLGSLSLNYKLFGPDGSPLRVEARASFEGSISDMLRELEENKSSPDLTHVRKVVAGDNILLMSNGIYGTPDYYIEVAKVNKLFNFRQLKAGKEIFFPPAKKTKP</sequence>
<dbReference type="OrthoDB" id="9815939at2"/>
<reference evidence="3" key="1">
    <citation type="submission" date="2018-11" db="EMBL/GenBank/DDBJ databases">
        <title>Chitinophaga lutea sp.nov., isolate from arsenic contaminated soil.</title>
        <authorList>
            <person name="Zong Y."/>
        </authorList>
    </citation>
    <scope>NUCLEOTIDE SEQUENCE [LARGE SCALE GENOMIC DNA]</scope>
    <source>
        <strain evidence="3">YLT18</strain>
    </source>
</reference>
<evidence type="ECO:0000313" key="2">
    <source>
        <dbReference type="EMBL" id="RPD38908.1"/>
    </source>
</evidence>
<protein>
    <submittedName>
        <fullName evidence="2">LysM peptidoglycan-binding domain-containing protein</fullName>
    </submittedName>
</protein>
<dbReference type="InterPro" id="IPR045361">
    <property type="entry name" value="CIS_tube_prot_N"/>
</dbReference>
<dbReference type="EMBL" id="RMBX01000013">
    <property type="protein sequence ID" value="RPD38908.1"/>
    <property type="molecule type" value="Genomic_DNA"/>
</dbReference>
<dbReference type="RefSeq" id="WP_120518542.1">
    <property type="nucleotide sequence ID" value="NZ_QXZY01000013.1"/>
</dbReference>
<dbReference type="Pfam" id="PF19266">
    <property type="entry name" value="CIS_tube"/>
    <property type="match status" value="1"/>
</dbReference>
<keyword evidence="3" id="KW-1185">Reference proteome</keyword>
<organism evidence="2 3">
    <name type="scientific">Chitinophaga barathri</name>
    <dbReference type="NCBI Taxonomy" id="1647451"/>
    <lineage>
        <taxon>Bacteria</taxon>
        <taxon>Pseudomonadati</taxon>
        <taxon>Bacteroidota</taxon>
        <taxon>Chitinophagia</taxon>
        <taxon>Chitinophagales</taxon>
        <taxon>Chitinophagaceae</taxon>
        <taxon>Chitinophaga</taxon>
    </lineage>
</organism>
<gene>
    <name evidence="2" type="ORF">EG028_22425</name>
</gene>